<evidence type="ECO:0000313" key="1">
    <source>
        <dbReference type="EMBL" id="NBI54559.1"/>
    </source>
</evidence>
<reference evidence="1 2" key="1">
    <citation type="journal article" date="2017" name="Int. J. Syst. Evol. Microbiol.">
        <title>Photobacterium alginatilyticum sp. nov., a marine bacterium isolated from bottom seawater.</title>
        <authorList>
            <person name="Wang X."/>
            <person name="Wang Y."/>
            <person name="Yang X."/>
            <person name="Sun H."/>
            <person name="Li B."/>
            <person name="Zhang X.H."/>
        </authorList>
    </citation>
    <scope>NUCLEOTIDE SEQUENCE [LARGE SCALE GENOMIC DNA]</scope>
    <source>
        <strain evidence="1 2">P03D4</strain>
    </source>
</reference>
<proteinExistence type="predicted"/>
<gene>
    <name evidence="1" type="ORF">EIZ48_18735</name>
</gene>
<protein>
    <submittedName>
        <fullName evidence="1">Uncharacterized protein</fullName>
    </submittedName>
</protein>
<evidence type="ECO:0000313" key="2">
    <source>
        <dbReference type="Proteomes" id="UP000738517"/>
    </source>
</evidence>
<name>A0ABW9YND5_9GAMM</name>
<dbReference type="EMBL" id="RSEJ01000021">
    <property type="protein sequence ID" value="NBI54559.1"/>
    <property type="molecule type" value="Genomic_DNA"/>
</dbReference>
<accession>A0ABW9YND5</accession>
<comment type="caution">
    <text evidence="1">The sequence shown here is derived from an EMBL/GenBank/DDBJ whole genome shotgun (WGS) entry which is preliminary data.</text>
</comment>
<sequence length="397" mass="45208">MGLDIAEKMLVQTKWLAMLVTDGYEYELDVCTPRIKSLIKQIDELLVGLELTQRNHLHYLEPRWLSLSREENYLQLVEAFNQYADTHNGMFRHWKPELFPEHALVSVILARNTINPFIHITFDQLELTLDLDRGVLYIRMLDALPAVQRNAILEGILASVVKVLKSPIAPESVPEHARYRTIILEDLPERLAKEVHTLWQETSAEEREAFGAPAEPVTRLLMSLRDYLSACRDIYLSLDFDCRGLDLKACYRRFADGRDGGMLSLPDDDPEAFRHFVLGDQHLGQHPFEIKYGVNCKSNGLHLTPLWENGQVSLKLYASLTGHSELMLVKAYAANKSKWPLVVKQNNFEEIISGRASVGIWPQTHIAGLISPATTYFSFSETSPVSFIYKDQLEATG</sequence>
<organism evidence="1 2">
    <name type="scientific">Photobacterium alginatilyticum</name>
    <dbReference type="NCBI Taxonomy" id="1775171"/>
    <lineage>
        <taxon>Bacteria</taxon>
        <taxon>Pseudomonadati</taxon>
        <taxon>Pseudomonadota</taxon>
        <taxon>Gammaproteobacteria</taxon>
        <taxon>Vibrionales</taxon>
        <taxon>Vibrionaceae</taxon>
        <taxon>Photobacterium</taxon>
    </lineage>
</organism>
<keyword evidence="2" id="KW-1185">Reference proteome</keyword>
<dbReference type="Proteomes" id="UP000738517">
    <property type="component" value="Unassembled WGS sequence"/>
</dbReference>
<dbReference type="RefSeq" id="WP_160654630.1">
    <property type="nucleotide sequence ID" value="NZ_RSEJ01000021.1"/>
</dbReference>